<proteinExistence type="predicted"/>
<feature type="transmembrane region" description="Helical" evidence="2">
    <location>
        <begin position="74"/>
        <end position="94"/>
    </location>
</feature>
<protein>
    <submittedName>
        <fullName evidence="3">Uncharacterized protein</fullName>
    </submittedName>
</protein>
<feature type="compositionally biased region" description="Polar residues" evidence="1">
    <location>
        <begin position="172"/>
        <end position="184"/>
    </location>
</feature>
<feature type="region of interest" description="Disordered" evidence="1">
    <location>
        <begin position="165"/>
        <end position="184"/>
    </location>
</feature>
<keyword evidence="2" id="KW-0812">Transmembrane</keyword>
<dbReference type="EMBL" id="CP000113">
    <property type="protein sequence ID" value="ABF87413.1"/>
    <property type="molecule type" value="Genomic_DNA"/>
</dbReference>
<gene>
    <name evidence="3" type="ordered locus">MXAN_3516</name>
</gene>
<evidence type="ECO:0000256" key="1">
    <source>
        <dbReference type="SAM" id="MobiDB-lite"/>
    </source>
</evidence>
<keyword evidence="2" id="KW-1133">Transmembrane helix</keyword>
<reference evidence="3 4" key="1">
    <citation type="journal article" date="2006" name="Proc. Natl. Acad. Sci. U.S.A.">
        <title>Evolution of sensory complexity recorded in a myxobacterial genome.</title>
        <authorList>
            <person name="Goldman B.S."/>
            <person name="Nierman W.C."/>
            <person name="Kaiser D."/>
            <person name="Slater S.C."/>
            <person name="Durkin A.S."/>
            <person name="Eisen J.A."/>
            <person name="Ronning C.M."/>
            <person name="Barbazuk W.B."/>
            <person name="Blanchard M."/>
            <person name="Field C."/>
            <person name="Halling C."/>
            <person name="Hinkle G."/>
            <person name="Iartchuk O."/>
            <person name="Kim H.S."/>
            <person name="Mackenzie C."/>
            <person name="Madupu R."/>
            <person name="Miller N."/>
            <person name="Shvartsbeyn A."/>
            <person name="Sullivan S.A."/>
            <person name="Vaudin M."/>
            <person name="Wiegand R."/>
            <person name="Kaplan H.B."/>
        </authorList>
    </citation>
    <scope>NUCLEOTIDE SEQUENCE [LARGE SCALE GENOMIC DNA]</scope>
    <source>
        <strain evidence="4">DK1622</strain>
    </source>
</reference>
<dbReference type="Proteomes" id="UP000002402">
    <property type="component" value="Chromosome"/>
</dbReference>
<keyword evidence="4" id="KW-1185">Reference proteome</keyword>
<name>Q1D6L3_MYXXD</name>
<evidence type="ECO:0000313" key="4">
    <source>
        <dbReference type="Proteomes" id="UP000002402"/>
    </source>
</evidence>
<dbReference type="EnsemblBacteria" id="ABF87413">
    <property type="protein sequence ID" value="ABF87413"/>
    <property type="gene ID" value="MXAN_3516"/>
</dbReference>
<organism evidence="3 4">
    <name type="scientific">Myxococcus xanthus (strain DK1622)</name>
    <dbReference type="NCBI Taxonomy" id="246197"/>
    <lineage>
        <taxon>Bacteria</taxon>
        <taxon>Pseudomonadati</taxon>
        <taxon>Myxococcota</taxon>
        <taxon>Myxococcia</taxon>
        <taxon>Myxococcales</taxon>
        <taxon>Cystobacterineae</taxon>
        <taxon>Myxococcaceae</taxon>
        <taxon>Myxococcus</taxon>
    </lineage>
</organism>
<keyword evidence="2" id="KW-0472">Membrane</keyword>
<dbReference type="HOGENOM" id="CLU_1466727_0_0_7"/>
<dbReference type="AlphaFoldDB" id="Q1D6L3"/>
<sequence length="184" mass="20139">MARLGVFTPLSYAPGHLSGGLRSRPGYPRLRGVLPGLEGRRTGSTTVVVVLVLVVVLLVVDVLVLVLIEVVVLRFVLVVFLVVVVEHVLQVFGLQRHGHGEPLVERGNLRAHLRERCDEVLREVGGRLGVAMRADDFFSPFDEVLSVQLEARLALLAGEVDAHGRARHTKHSNQLSTSETGGHW</sequence>
<accession>Q1D6L3</accession>
<evidence type="ECO:0000256" key="2">
    <source>
        <dbReference type="SAM" id="Phobius"/>
    </source>
</evidence>
<evidence type="ECO:0000313" key="3">
    <source>
        <dbReference type="EMBL" id="ABF87413.1"/>
    </source>
</evidence>
<feature type="transmembrane region" description="Helical" evidence="2">
    <location>
        <begin position="47"/>
        <end position="68"/>
    </location>
</feature>
<dbReference type="KEGG" id="mxa:MXAN_3516"/>